<sequence>MHSTQQMSKFSSTYSTNYNTNTRRYVSSAKTSPMTGPLQKLIETDNDNFSKRDKNPQNLLQEILQTNNITKIQKLISTFTQHDLNIDNLSQQELLNIILKVYQLNLYEEINFINILYEAYTDKQHKDVLKYLILHCHEQLIGKSGNTTRLLEIFQEMLTLNPDFTSFQLEYQLDSIPVSFSRIQLRCMFLLNQYDILRSLKGAVALFEQLEGFIFQQFKSNTIPTQSDISTLVIAYILLSEQLELSNRHGLNKQALEIIGKPIDCSIIDLKRKFIYNASKLSQKYLGQMIFDQINGLHRKMSPDLNRSQIVSQDTIIHQFLLDSLDMVYLKNYKDMFDIDRLSTNIITQPYVYTLMEKILPESKKKDKVLSILSDDQIRPNSGKQFQIKQIKSDLNSPNQSKFKQQNFNVLSNNNSQTQIPVITTNKPISNRPPLNQQLSSGSLHSSGKLNQFDSQEFEIIQNKLVVQQRELDELKQLYTLQLTNKKQEPENNQLAEQMKKKIDQLENNLFQIKNENSINKKEKELKQNEVIELKTQLQDLITKQSQLEKLLQSQSQQQQMIIYQQNLLQQQQQQQAAAQTTQSLNQQQSNSIIQTASMNIQIPPKEAQKHQNILNHSPDDDFIQMDDTTPYIYKQNQSYIIQLLEMLDINIAFAKMYTRYQSASQDENDQWNSDIQNIANYRVEATVVETRDEGKSILLKAFDEKNSLLCQENINLELLKGLITYVDFQEMLPTNQPSINTTHQFFKFLVLPYTAVVPDEITQEMKLQFWPKPYGLLNGLTLRIDFMDKNCLIYIHHIETDQFRISICDPISKDTLRLDLEMDYSTMDAFFKDAKSIKDQYAYFSKTTLLKMTEKTPKFGDDDVAEALQEKHFDKNKVKQIQQSISLNQTYMVENLIFKNPKEFLKYLKTIVIQFEQYLKSLGISFSNTLFGQKYFRCKSWNTGSKNQLQIVLDNQDQQNIQVCLQNCFETFGPNKTKIKAKGLTTLPYSSIQREFSVMFDKLQSEEKIVIFQQLLYSFNLNVFDKACEQSQEQFDKNPIIQNSYDCGSYKRMILYDNSKISVVTISVIGANRRMCGVKFSVFNIETTQEIGVYLPTSQGEWDLRSLDKQKIKSSVENVPFAEFFLTQILRCPITTQILFKKILKADSKNNQINSNEIKNRKAFIERIDNLITWQEVLAAAQN</sequence>
<accession>A0A8S1P061</accession>
<name>A0A8S1P061_PARPR</name>
<dbReference type="PANTHER" id="PTHR15572:SF0">
    <property type="entry name" value="GLUTAMINE-RICH PROTEIN-RELATED"/>
    <property type="match status" value="1"/>
</dbReference>
<evidence type="ECO:0000313" key="3">
    <source>
        <dbReference type="Proteomes" id="UP000688137"/>
    </source>
</evidence>
<dbReference type="AlphaFoldDB" id="A0A8S1P061"/>
<proteinExistence type="predicted"/>
<evidence type="ECO:0000256" key="1">
    <source>
        <dbReference type="SAM" id="Coils"/>
    </source>
</evidence>
<evidence type="ECO:0000313" key="2">
    <source>
        <dbReference type="EMBL" id="CAD8096661.1"/>
    </source>
</evidence>
<dbReference type="GO" id="GO:0016514">
    <property type="term" value="C:SWI/SNF complex"/>
    <property type="evidence" value="ECO:0007669"/>
    <property type="project" value="TreeGrafter"/>
</dbReference>
<gene>
    <name evidence="2" type="ORF">PPRIM_AZ9-3.1.T1020038</name>
</gene>
<dbReference type="Proteomes" id="UP000688137">
    <property type="component" value="Unassembled WGS sequence"/>
</dbReference>
<keyword evidence="3" id="KW-1185">Reference proteome</keyword>
<dbReference type="OMA" id="RCPITTQ"/>
<dbReference type="PANTHER" id="PTHR15572">
    <property type="entry name" value="GLIOMA TUMOR SUPPRESSOR CANDIDATE REGION GENE 1"/>
    <property type="match status" value="1"/>
</dbReference>
<dbReference type="InterPro" id="IPR052438">
    <property type="entry name" value="Chromatin_remod/trans_coact"/>
</dbReference>
<organism evidence="2 3">
    <name type="scientific">Paramecium primaurelia</name>
    <dbReference type="NCBI Taxonomy" id="5886"/>
    <lineage>
        <taxon>Eukaryota</taxon>
        <taxon>Sar</taxon>
        <taxon>Alveolata</taxon>
        <taxon>Ciliophora</taxon>
        <taxon>Intramacronucleata</taxon>
        <taxon>Oligohymenophorea</taxon>
        <taxon>Peniculida</taxon>
        <taxon>Parameciidae</taxon>
        <taxon>Paramecium</taxon>
    </lineage>
</organism>
<dbReference type="EMBL" id="CAJJDM010000105">
    <property type="protein sequence ID" value="CAD8096661.1"/>
    <property type="molecule type" value="Genomic_DNA"/>
</dbReference>
<reference evidence="2" key="1">
    <citation type="submission" date="2021-01" db="EMBL/GenBank/DDBJ databases">
        <authorList>
            <consortium name="Genoscope - CEA"/>
            <person name="William W."/>
        </authorList>
    </citation>
    <scope>NUCLEOTIDE SEQUENCE</scope>
</reference>
<comment type="caution">
    <text evidence="2">The sequence shown here is derived from an EMBL/GenBank/DDBJ whole genome shotgun (WGS) entry which is preliminary data.</text>
</comment>
<keyword evidence="1" id="KW-0175">Coiled coil</keyword>
<feature type="coiled-coil region" evidence="1">
    <location>
        <begin position="458"/>
        <end position="558"/>
    </location>
</feature>
<protein>
    <submittedName>
        <fullName evidence="2">Uncharacterized protein</fullName>
    </submittedName>
</protein>
<dbReference type="GO" id="GO:0045893">
    <property type="term" value="P:positive regulation of DNA-templated transcription"/>
    <property type="evidence" value="ECO:0007669"/>
    <property type="project" value="TreeGrafter"/>
</dbReference>